<evidence type="ECO:0000256" key="1">
    <source>
        <dbReference type="SAM" id="MobiDB-lite"/>
    </source>
</evidence>
<reference evidence="2" key="1">
    <citation type="submission" date="2020-02" db="EMBL/GenBank/DDBJ databases">
        <authorList>
            <person name="Meier V. D."/>
        </authorList>
    </citation>
    <scope>NUCLEOTIDE SEQUENCE</scope>
    <source>
        <strain evidence="2">AVDCRST_MAG82</strain>
    </source>
</reference>
<evidence type="ECO:0000313" key="2">
    <source>
        <dbReference type="EMBL" id="CAA9427793.1"/>
    </source>
</evidence>
<feature type="region of interest" description="Disordered" evidence="1">
    <location>
        <begin position="1"/>
        <end position="23"/>
    </location>
</feature>
<gene>
    <name evidence="2" type="ORF">AVDCRST_MAG82-1882</name>
</gene>
<organism evidence="2">
    <name type="scientific">uncultured Rubrobacteraceae bacterium</name>
    <dbReference type="NCBI Taxonomy" id="349277"/>
    <lineage>
        <taxon>Bacteria</taxon>
        <taxon>Bacillati</taxon>
        <taxon>Actinomycetota</taxon>
        <taxon>Rubrobacteria</taxon>
        <taxon>Rubrobacterales</taxon>
        <taxon>Rubrobacteraceae</taxon>
        <taxon>environmental samples</taxon>
    </lineage>
</organism>
<protein>
    <submittedName>
        <fullName evidence="2">Uncharacterized protein</fullName>
    </submittedName>
</protein>
<dbReference type="EMBL" id="CADCVA010000266">
    <property type="protein sequence ID" value="CAA9427793.1"/>
    <property type="molecule type" value="Genomic_DNA"/>
</dbReference>
<accession>A0A6J4PXY8</accession>
<name>A0A6J4PXY8_9ACTN</name>
<dbReference type="AlphaFoldDB" id="A0A6J4PXY8"/>
<feature type="compositionally biased region" description="Basic and acidic residues" evidence="1">
    <location>
        <begin position="9"/>
        <end position="23"/>
    </location>
</feature>
<proteinExistence type="predicted"/>
<sequence>MRQNPVQVDRGDQSRNLSEHQPNEHGYYVLHETSLERVQAPPNAFYRNPMILPTRQEPGQKPRLLRFLVASRVL</sequence>